<dbReference type="PROSITE" id="PS51819">
    <property type="entry name" value="VOC"/>
    <property type="match status" value="1"/>
</dbReference>
<dbReference type="RefSeq" id="WP_368652292.1">
    <property type="nucleotide sequence ID" value="NZ_CP162599.1"/>
</dbReference>
<protein>
    <submittedName>
        <fullName evidence="2">VOC family protein</fullName>
    </submittedName>
</protein>
<gene>
    <name evidence="2" type="ORF">AB4Y30_11055</name>
</gene>
<proteinExistence type="predicted"/>
<organism evidence="2">
    <name type="scientific">Ornithinibacillus sp. 4-3</name>
    <dbReference type="NCBI Taxonomy" id="3231488"/>
    <lineage>
        <taxon>Bacteria</taxon>
        <taxon>Bacillati</taxon>
        <taxon>Bacillota</taxon>
        <taxon>Bacilli</taxon>
        <taxon>Bacillales</taxon>
        <taxon>Bacillaceae</taxon>
        <taxon>Ornithinibacillus</taxon>
    </lineage>
</organism>
<evidence type="ECO:0000259" key="1">
    <source>
        <dbReference type="PROSITE" id="PS51819"/>
    </source>
</evidence>
<reference evidence="2" key="1">
    <citation type="submission" date="2024-07" db="EMBL/GenBank/DDBJ databases">
        <title>Halotolerant mesophilic bacterium Ornithinibacillus sp. 4-3, sp. nov., isolated from soil.</title>
        <authorList>
            <person name="Sidarenka A.V."/>
            <person name="Guliayeva D.E."/>
            <person name="Leanovich S.I."/>
            <person name="Hileuskaya K.S."/>
            <person name="Akhremchuk A.E."/>
            <person name="Sikolenko M.A."/>
            <person name="Valentovich L.N."/>
        </authorList>
    </citation>
    <scope>NUCLEOTIDE SEQUENCE</scope>
    <source>
        <strain evidence="2">4-3</strain>
    </source>
</reference>
<accession>A0AB39HMT6</accession>
<dbReference type="PANTHER" id="PTHR36503:SF1">
    <property type="entry name" value="BLR2520 PROTEIN"/>
    <property type="match status" value="1"/>
</dbReference>
<dbReference type="AlphaFoldDB" id="A0AB39HMT6"/>
<dbReference type="InterPro" id="IPR037523">
    <property type="entry name" value="VOC_core"/>
</dbReference>
<dbReference type="InterPro" id="IPR029068">
    <property type="entry name" value="Glyas_Bleomycin-R_OHBP_Dase"/>
</dbReference>
<feature type="domain" description="VOC" evidence="1">
    <location>
        <begin position="3"/>
        <end position="129"/>
    </location>
</feature>
<sequence>MNRINLICLGVSNLEKSLSFYKSIGFQTLAKNDAPIVFFNNQGSKLELYPIEELAKDINADNPPEINSNKFSGITLACNMKSKQEVDDLMLRVKEVGGVIVKEPQIVDWGGYSGYFRDPDGYYWEVASGGDWKFDENDMLVIDF</sequence>
<name>A0AB39HMT6_9BACI</name>
<evidence type="ECO:0000313" key="2">
    <source>
        <dbReference type="EMBL" id="XDK31565.1"/>
    </source>
</evidence>
<dbReference type="PANTHER" id="PTHR36503">
    <property type="entry name" value="BLR2520 PROTEIN"/>
    <property type="match status" value="1"/>
</dbReference>
<dbReference type="SUPFAM" id="SSF54593">
    <property type="entry name" value="Glyoxalase/Bleomycin resistance protein/Dihydroxybiphenyl dioxygenase"/>
    <property type="match status" value="1"/>
</dbReference>
<dbReference type="CDD" id="cd07251">
    <property type="entry name" value="VOC_like"/>
    <property type="match status" value="1"/>
</dbReference>
<dbReference type="Pfam" id="PF00903">
    <property type="entry name" value="Glyoxalase"/>
    <property type="match status" value="1"/>
</dbReference>
<dbReference type="InterPro" id="IPR004360">
    <property type="entry name" value="Glyas_Fos-R_dOase_dom"/>
</dbReference>
<dbReference type="Gene3D" id="3.10.180.10">
    <property type="entry name" value="2,3-Dihydroxybiphenyl 1,2-Dioxygenase, domain 1"/>
    <property type="match status" value="1"/>
</dbReference>
<dbReference type="EMBL" id="CP162599">
    <property type="protein sequence ID" value="XDK31565.1"/>
    <property type="molecule type" value="Genomic_DNA"/>
</dbReference>